<proteinExistence type="predicted"/>
<keyword evidence="9" id="KW-1185">Reference proteome</keyword>
<dbReference type="SUPFAM" id="SSF52172">
    <property type="entry name" value="CheY-like"/>
    <property type="match status" value="1"/>
</dbReference>
<accession>A0A516PY08</accession>
<keyword evidence="2" id="KW-0805">Transcription regulation</keyword>
<dbReference type="GO" id="GO:0000160">
    <property type="term" value="P:phosphorelay signal transduction system"/>
    <property type="evidence" value="ECO:0007669"/>
    <property type="project" value="InterPro"/>
</dbReference>
<name>A0A516PY08_9ACTN</name>
<dbReference type="InterPro" id="IPR016032">
    <property type="entry name" value="Sig_transdc_resp-reg_C-effctor"/>
</dbReference>
<dbReference type="CDD" id="cd17535">
    <property type="entry name" value="REC_NarL-like"/>
    <property type="match status" value="1"/>
</dbReference>
<dbReference type="KEGG" id="mik:FOE78_09220"/>
<organism evidence="8 9">
    <name type="scientific">Microlunatus elymi</name>
    <dbReference type="NCBI Taxonomy" id="2596828"/>
    <lineage>
        <taxon>Bacteria</taxon>
        <taxon>Bacillati</taxon>
        <taxon>Actinomycetota</taxon>
        <taxon>Actinomycetes</taxon>
        <taxon>Propionibacteriales</taxon>
        <taxon>Propionibacteriaceae</taxon>
        <taxon>Microlunatus</taxon>
    </lineage>
</organism>
<dbReference type="GO" id="GO:0003677">
    <property type="term" value="F:DNA binding"/>
    <property type="evidence" value="ECO:0007669"/>
    <property type="project" value="UniProtKB-KW"/>
</dbReference>
<dbReference type="InterPro" id="IPR011006">
    <property type="entry name" value="CheY-like_superfamily"/>
</dbReference>
<dbReference type="InterPro" id="IPR039420">
    <property type="entry name" value="WalR-like"/>
</dbReference>
<dbReference type="AlphaFoldDB" id="A0A516PY08"/>
<dbReference type="PROSITE" id="PS50110">
    <property type="entry name" value="RESPONSE_REGULATORY"/>
    <property type="match status" value="1"/>
</dbReference>
<evidence type="ECO:0000313" key="8">
    <source>
        <dbReference type="EMBL" id="QDP96053.1"/>
    </source>
</evidence>
<evidence type="ECO:0000256" key="1">
    <source>
        <dbReference type="ARBA" id="ARBA00022553"/>
    </source>
</evidence>
<dbReference type="Gene3D" id="3.40.50.2300">
    <property type="match status" value="1"/>
</dbReference>
<dbReference type="SUPFAM" id="SSF46894">
    <property type="entry name" value="C-terminal effector domain of the bipartite response regulators"/>
    <property type="match status" value="1"/>
</dbReference>
<feature type="domain" description="Response regulatory" evidence="7">
    <location>
        <begin position="3"/>
        <end position="120"/>
    </location>
</feature>
<evidence type="ECO:0000256" key="3">
    <source>
        <dbReference type="ARBA" id="ARBA00023125"/>
    </source>
</evidence>
<evidence type="ECO:0000259" key="7">
    <source>
        <dbReference type="PROSITE" id="PS50110"/>
    </source>
</evidence>
<dbReference type="Pfam" id="PF00196">
    <property type="entry name" value="GerE"/>
    <property type="match status" value="1"/>
</dbReference>
<dbReference type="InterPro" id="IPR001789">
    <property type="entry name" value="Sig_transdc_resp-reg_receiver"/>
</dbReference>
<evidence type="ECO:0000256" key="4">
    <source>
        <dbReference type="ARBA" id="ARBA00023163"/>
    </source>
</evidence>
<dbReference type="SMART" id="SM00421">
    <property type="entry name" value="HTH_LUXR"/>
    <property type="match status" value="1"/>
</dbReference>
<dbReference type="PRINTS" id="PR00038">
    <property type="entry name" value="HTHLUXR"/>
</dbReference>
<dbReference type="PANTHER" id="PTHR43214">
    <property type="entry name" value="TWO-COMPONENT RESPONSE REGULATOR"/>
    <property type="match status" value="1"/>
</dbReference>
<evidence type="ECO:0000256" key="5">
    <source>
        <dbReference type="PROSITE-ProRule" id="PRU00169"/>
    </source>
</evidence>
<dbReference type="Proteomes" id="UP000319263">
    <property type="component" value="Chromosome"/>
</dbReference>
<keyword evidence="3" id="KW-0238">DNA-binding</keyword>
<sequence length="211" mass="22614">MIKIMLVDDHPVLRHGMTSLLSTQSDFEVVGDTGDHDQVLELAARLRPDLVLMDLDLGAEVGGVQLTGQLMKTEPGIRVLVFTTYDSDADIVGALDAGAVGYLLKESRPAELFDAIRSAVAGGTALSPSVAARMVGRLRTGSDALTSREIEVLELLGQGHSNRAIGRELFVSEATVKTHLHHIFTKLGVDSRAAALAEANRRGIIQLHRTS</sequence>
<dbReference type="EMBL" id="CP041692">
    <property type="protein sequence ID" value="QDP96053.1"/>
    <property type="molecule type" value="Genomic_DNA"/>
</dbReference>
<dbReference type="InterPro" id="IPR000792">
    <property type="entry name" value="Tscrpt_reg_LuxR_C"/>
</dbReference>
<feature type="modified residue" description="4-aspartylphosphate" evidence="5">
    <location>
        <position position="54"/>
    </location>
</feature>
<dbReference type="SMART" id="SM00448">
    <property type="entry name" value="REC"/>
    <property type="match status" value="1"/>
</dbReference>
<dbReference type="OrthoDB" id="9808843at2"/>
<gene>
    <name evidence="8" type="ORF">FOE78_09220</name>
</gene>
<keyword evidence="1 5" id="KW-0597">Phosphoprotein</keyword>
<dbReference type="CDD" id="cd06170">
    <property type="entry name" value="LuxR_C_like"/>
    <property type="match status" value="1"/>
</dbReference>
<dbReference type="GO" id="GO:0006355">
    <property type="term" value="P:regulation of DNA-templated transcription"/>
    <property type="evidence" value="ECO:0007669"/>
    <property type="project" value="InterPro"/>
</dbReference>
<protein>
    <submittedName>
        <fullName evidence="8">Response regulator transcription factor</fullName>
    </submittedName>
</protein>
<dbReference type="RefSeq" id="WP_143986019.1">
    <property type="nucleotide sequence ID" value="NZ_CP041692.1"/>
</dbReference>
<dbReference type="PANTHER" id="PTHR43214:SF24">
    <property type="entry name" value="TRANSCRIPTIONAL REGULATORY PROTEIN NARL-RELATED"/>
    <property type="match status" value="1"/>
</dbReference>
<dbReference type="PROSITE" id="PS00622">
    <property type="entry name" value="HTH_LUXR_1"/>
    <property type="match status" value="1"/>
</dbReference>
<dbReference type="PROSITE" id="PS50043">
    <property type="entry name" value="HTH_LUXR_2"/>
    <property type="match status" value="1"/>
</dbReference>
<dbReference type="InterPro" id="IPR058245">
    <property type="entry name" value="NreC/VraR/RcsB-like_REC"/>
</dbReference>
<evidence type="ECO:0000313" key="9">
    <source>
        <dbReference type="Proteomes" id="UP000319263"/>
    </source>
</evidence>
<keyword evidence="4" id="KW-0804">Transcription</keyword>
<evidence type="ECO:0000259" key="6">
    <source>
        <dbReference type="PROSITE" id="PS50043"/>
    </source>
</evidence>
<reference evidence="8 9" key="1">
    <citation type="submission" date="2019-07" db="EMBL/GenBank/DDBJ databases">
        <title>Microlunatus dokdonensis sp. nov. isolated from the rhizospheric soil of the wild plant Elymus tsukushiensis.</title>
        <authorList>
            <person name="Ghim S.-Y."/>
            <person name="Hwang Y.-J."/>
            <person name="Son J.-S."/>
            <person name="Shin J.-H."/>
        </authorList>
    </citation>
    <scope>NUCLEOTIDE SEQUENCE [LARGE SCALE GENOMIC DNA]</scope>
    <source>
        <strain evidence="8 9">KUDC0627</strain>
    </source>
</reference>
<dbReference type="Pfam" id="PF00072">
    <property type="entry name" value="Response_reg"/>
    <property type="match status" value="1"/>
</dbReference>
<feature type="domain" description="HTH luxR-type" evidence="6">
    <location>
        <begin position="138"/>
        <end position="203"/>
    </location>
</feature>
<evidence type="ECO:0000256" key="2">
    <source>
        <dbReference type="ARBA" id="ARBA00023015"/>
    </source>
</evidence>